<evidence type="ECO:0000313" key="5">
    <source>
        <dbReference type="Proteomes" id="UP001141552"/>
    </source>
</evidence>
<accession>A0A9Q0JJV7</accession>
<keyword evidence="5" id="KW-1185">Reference proteome</keyword>
<dbReference type="Proteomes" id="UP001141552">
    <property type="component" value="Unassembled WGS sequence"/>
</dbReference>
<reference evidence="4" key="1">
    <citation type="submission" date="2022-02" db="EMBL/GenBank/DDBJ databases">
        <authorList>
            <person name="Henning P.M."/>
            <person name="McCubbin A.G."/>
            <person name="Shore J.S."/>
        </authorList>
    </citation>
    <scope>NUCLEOTIDE SEQUENCE</scope>
    <source>
        <strain evidence="4">F60SS</strain>
        <tissue evidence="4">Leaves</tissue>
    </source>
</reference>
<dbReference type="OrthoDB" id="786811at2759"/>
<keyword evidence="2" id="KW-0812">Transmembrane</keyword>
<organism evidence="4 5">
    <name type="scientific">Turnera subulata</name>
    <dbReference type="NCBI Taxonomy" id="218843"/>
    <lineage>
        <taxon>Eukaryota</taxon>
        <taxon>Viridiplantae</taxon>
        <taxon>Streptophyta</taxon>
        <taxon>Embryophyta</taxon>
        <taxon>Tracheophyta</taxon>
        <taxon>Spermatophyta</taxon>
        <taxon>Magnoliopsida</taxon>
        <taxon>eudicotyledons</taxon>
        <taxon>Gunneridae</taxon>
        <taxon>Pentapetalae</taxon>
        <taxon>rosids</taxon>
        <taxon>fabids</taxon>
        <taxon>Malpighiales</taxon>
        <taxon>Passifloraceae</taxon>
        <taxon>Turnera</taxon>
    </lineage>
</organism>
<feature type="transmembrane region" description="Helical" evidence="2">
    <location>
        <begin position="6"/>
        <end position="24"/>
    </location>
</feature>
<feature type="transmembrane region" description="Helical" evidence="2">
    <location>
        <begin position="45"/>
        <end position="66"/>
    </location>
</feature>
<keyword evidence="2" id="KW-0472">Membrane</keyword>
<dbReference type="Pfam" id="PF03372">
    <property type="entry name" value="Exo_endo_phos"/>
    <property type="match status" value="1"/>
</dbReference>
<keyword evidence="2" id="KW-1133">Transmembrane helix</keyword>
<evidence type="ECO:0000256" key="1">
    <source>
        <dbReference type="SAM" id="MobiDB-lite"/>
    </source>
</evidence>
<dbReference type="SUPFAM" id="SSF56219">
    <property type="entry name" value="DNase I-like"/>
    <property type="match status" value="1"/>
</dbReference>
<evidence type="ECO:0000259" key="3">
    <source>
        <dbReference type="Pfam" id="PF03372"/>
    </source>
</evidence>
<dbReference type="InterPro" id="IPR005135">
    <property type="entry name" value="Endo/exonuclease/phosphatase"/>
</dbReference>
<dbReference type="AlphaFoldDB" id="A0A9Q0JJV7"/>
<feature type="domain" description="Endonuclease/exonuclease/phosphatase" evidence="3">
    <location>
        <begin position="456"/>
        <end position="572"/>
    </location>
</feature>
<dbReference type="PANTHER" id="PTHR33710:SF71">
    <property type="entry name" value="ENDONUCLEASE_EXONUCLEASE_PHOSPHATASE DOMAIN-CONTAINING PROTEIN"/>
    <property type="match status" value="1"/>
</dbReference>
<dbReference type="PANTHER" id="PTHR33710">
    <property type="entry name" value="BNAC02G09200D PROTEIN"/>
    <property type="match status" value="1"/>
</dbReference>
<name>A0A9Q0JJV7_9ROSI</name>
<dbReference type="InterPro" id="IPR036691">
    <property type="entry name" value="Endo/exonu/phosph_ase_sf"/>
</dbReference>
<feature type="region of interest" description="Disordered" evidence="1">
    <location>
        <begin position="256"/>
        <end position="282"/>
    </location>
</feature>
<reference evidence="4" key="2">
    <citation type="journal article" date="2023" name="Plants (Basel)">
        <title>Annotation of the Turnera subulata (Passifloraceae) Draft Genome Reveals the S-Locus Evolved after the Divergence of Turneroideae from Passifloroideae in a Stepwise Manner.</title>
        <authorList>
            <person name="Henning P.M."/>
            <person name="Roalson E.H."/>
            <person name="Mir W."/>
            <person name="McCubbin A.G."/>
            <person name="Shore J.S."/>
        </authorList>
    </citation>
    <scope>NUCLEOTIDE SEQUENCE</scope>
    <source>
        <strain evidence="4">F60SS</strain>
    </source>
</reference>
<dbReference type="EMBL" id="JAKUCV010001993">
    <property type="protein sequence ID" value="KAJ4844304.1"/>
    <property type="molecule type" value="Genomic_DNA"/>
</dbReference>
<gene>
    <name evidence="4" type="ORF">Tsubulata_016206</name>
</gene>
<evidence type="ECO:0000256" key="2">
    <source>
        <dbReference type="SAM" id="Phobius"/>
    </source>
</evidence>
<feature type="compositionally biased region" description="Basic and acidic residues" evidence="1">
    <location>
        <begin position="256"/>
        <end position="277"/>
    </location>
</feature>
<dbReference type="Gene3D" id="3.60.10.10">
    <property type="entry name" value="Endonuclease/exonuclease/phosphatase"/>
    <property type="match status" value="1"/>
</dbReference>
<comment type="caution">
    <text evidence="4">The sequence shown here is derived from an EMBL/GenBank/DDBJ whole genome shotgun (WGS) entry which is preliminary data.</text>
</comment>
<evidence type="ECO:0000313" key="4">
    <source>
        <dbReference type="EMBL" id="KAJ4844304.1"/>
    </source>
</evidence>
<dbReference type="GO" id="GO:0003824">
    <property type="term" value="F:catalytic activity"/>
    <property type="evidence" value="ECO:0007669"/>
    <property type="project" value="InterPro"/>
</dbReference>
<proteinExistence type="predicted"/>
<sequence length="583" mass="66758">MVSDILSALSIYGEIVDIFVPAKLSRNGRRIGFVRFLKGRYQEKIVEAISSIPVLGVLFMQAWLGIVSTARRFLTNQKLQIQMRESLKVNLTPRRERAEIKSIFASKGLKDVVVGDMGGESVLIQFTSKEERDSFLGELPDWIDEYFQLFRAWQPGDEARNRKCWIQLKGVPLQVWSHEFFTSVSRRFGDLLKIAGVTDSEVILDCAYIQVLTSVRQTISWKVEVQSNTIKASVACLEVPDHYVLALDSALPHRPVNDLKSLDQPSSDDRRRSRSGKEVTPSSLQTLRLPILLDVAPPMRQTPWVLTLSRMFPTKLSVTVCSQKRWENLPIATKKIPHAETRVRIEPVRWITGSIISTGSLADSDILRVNKRIQEEEVDQALPLVDHAPSHLDFDVETKLTMQVGNTLGWDDRRNSDELREAVKELIVFKCIRSCINTNWILVEGLFGDSEDRVCICCIYGDRCVEKRIEMWGELRSQYQTFNSPWLIMGDFNETIFAEDRKSLKLYSRGAGALRSFMNHMQLCEFPLTGRIFTWANNYAASRIDRAMAHPDWSIRFKFLVLRADKRGSSDHWSLILSQDKID</sequence>
<protein>
    <recommendedName>
        <fullName evidence="3">Endonuclease/exonuclease/phosphatase domain-containing protein</fullName>
    </recommendedName>
</protein>